<dbReference type="Gene3D" id="1.10.287.370">
    <property type="match status" value="1"/>
</dbReference>
<evidence type="ECO:0000256" key="4">
    <source>
        <dbReference type="SAM" id="MobiDB-lite"/>
    </source>
</evidence>
<dbReference type="FunFam" id="1.10.287.370:FF:000002">
    <property type="entry name" value="Prefoldin subunit 2"/>
    <property type="match status" value="1"/>
</dbReference>
<evidence type="ECO:0000256" key="1">
    <source>
        <dbReference type="ARBA" id="ARBA00008045"/>
    </source>
</evidence>
<dbReference type="PANTHER" id="PTHR13303">
    <property type="entry name" value="PREFOLDIN SUBUNIT 2"/>
    <property type="match status" value="1"/>
</dbReference>
<accession>A0A9P6TYB8</accession>
<dbReference type="InterPro" id="IPR027235">
    <property type="entry name" value="PFD2"/>
</dbReference>
<sequence length="469" mass="51684">MIDQLRVVCVTTHSYYYYLVVRDALDSTFYLLRSEQNPFNLENAEWEIARILTPAPDGNDLGPVDVSCALSTPSMAAQPPPSATTTSTNFVHLLYVVNSHNSTTTVRIAHWDNSTNTFWPYRVLATGSGPDTPGHTIYTINNNTTTIQKTAHIPNLPSNIEFEVHALSPVILPDPKGRADHVFEVKSGMLIDNVGLPYQFDLDLSMTTDPNKAVWNGGGLEPGELRVAELRGADINDSASKSRPGIVVAIISGSMAAMVAMIIAFRHRFRKTPWFEDLSGRGRGRGGGGGGRSGGRRVGANAVGGEGEYDAQGLRRLASITSIENPPPPYSERSDTPPPPIDDEDAPPPPLLDEEEERFKRPSDQELTATYNQMKNELQSLAQKIGELETEADEHTLVLETLNPLAGDRKCFRLVGGVLVERTVKEVLPALKTNQEGIRNVTMQLVQKYKTKEDEFMAFQKKYNIQVKQ</sequence>
<keyword evidence="5" id="KW-1133">Transmembrane helix</keyword>
<comment type="caution">
    <text evidence="6">The sequence shown here is derived from an EMBL/GenBank/DDBJ whole genome shotgun (WGS) entry which is preliminary data.</text>
</comment>
<feature type="coiled-coil region" evidence="3">
    <location>
        <begin position="364"/>
        <end position="398"/>
    </location>
</feature>
<feature type="compositionally biased region" description="Pro residues" evidence="4">
    <location>
        <begin position="325"/>
        <end position="340"/>
    </location>
</feature>
<proteinExistence type="inferred from homology"/>
<dbReference type="SUPFAM" id="SSF46579">
    <property type="entry name" value="Prefoldin"/>
    <property type="match status" value="1"/>
</dbReference>
<gene>
    <name evidence="6" type="ORF">DFQ27_008567</name>
</gene>
<dbReference type="Pfam" id="PF01920">
    <property type="entry name" value="Prefoldin_2"/>
    <property type="match status" value="1"/>
</dbReference>
<keyword evidence="5" id="KW-0812">Transmembrane</keyword>
<dbReference type="AlphaFoldDB" id="A0A9P6TYB8"/>
<dbReference type="GO" id="GO:0016272">
    <property type="term" value="C:prefoldin complex"/>
    <property type="evidence" value="ECO:0007669"/>
    <property type="project" value="InterPro"/>
</dbReference>
<organism evidence="6 7">
    <name type="scientific">Actinomortierella ambigua</name>
    <dbReference type="NCBI Taxonomy" id="1343610"/>
    <lineage>
        <taxon>Eukaryota</taxon>
        <taxon>Fungi</taxon>
        <taxon>Fungi incertae sedis</taxon>
        <taxon>Mucoromycota</taxon>
        <taxon>Mortierellomycotina</taxon>
        <taxon>Mortierellomycetes</taxon>
        <taxon>Mortierellales</taxon>
        <taxon>Mortierellaceae</taxon>
        <taxon>Actinomortierella</taxon>
    </lineage>
</organism>
<dbReference type="GO" id="GO:0006457">
    <property type="term" value="P:protein folding"/>
    <property type="evidence" value="ECO:0007669"/>
    <property type="project" value="InterPro"/>
</dbReference>
<dbReference type="EMBL" id="JAAAJB010000721">
    <property type="protein sequence ID" value="KAG0251766.1"/>
    <property type="molecule type" value="Genomic_DNA"/>
</dbReference>
<reference evidence="6" key="1">
    <citation type="journal article" date="2020" name="Fungal Divers.">
        <title>Resolving the Mortierellaceae phylogeny through synthesis of multi-gene phylogenetics and phylogenomics.</title>
        <authorList>
            <person name="Vandepol N."/>
            <person name="Liber J."/>
            <person name="Desiro A."/>
            <person name="Na H."/>
            <person name="Kennedy M."/>
            <person name="Barry K."/>
            <person name="Grigoriev I.V."/>
            <person name="Miller A.N."/>
            <person name="O'Donnell K."/>
            <person name="Stajich J.E."/>
            <person name="Bonito G."/>
        </authorList>
    </citation>
    <scope>NUCLEOTIDE SEQUENCE</scope>
    <source>
        <strain evidence="6">BC1065</strain>
    </source>
</reference>
<evidence type="ECO:0000313" key="6">
    <source>
        <dbReference type="EMBL" id="KAG0251766.1"/>
    </source>
</evidence>
<keyword evidence="5" id="KW-0472">Membrane</keyword>
<evidence type="ECO:0000256" key="3">
    <source>
        <dbReference type="SAM" id="Coils"/>
    </source>
</evidence>
<feature type="transmembrane region" description="Helical" evidence="5">
    <location>
        <begin position="245"/>
        <end position="265"/>
    </location>
</feature>
<dbReference type="Proteomes" id="UP000807716">
    <property type="component" value="Unassembled WGS sequence"/>
</dbReference>
<dbReference type="GO" id="GO:0051082">
    <property type="term" value="F:unfolded protein binding"/>
    <property type="evidence" value="ECO:0007669"/>
    <property type="project" value="InterPro"/>
</dbReference>
<keyword evidence="2" id="KW-0143">Chaperone</keyword>
<feature type="compositionally biased region" description="Gly residues" evidence="4">
    <location>
        <begin position="285"/>
        <end position="306"/>
    </location>
</feature>
<keyword evidence="3" id="KW-0175">Coiled coil</keyword>
<evidence type="ECO:0000256" key="5">
    <source>
        <dbReference type="SAM" id="Phobius"/>
    </source>
</evidence>
<evidence type="ECO:0000313" key="7">
    <source>
        <dbReference type="Proteomes" id="UP000807716"/>
    </source>
</evidence>
<name>A0A9P6TYB8_9FUNG</name>
<dbReference type="InterPro" id="IPR009053">
    <property type="entry name" value="Prefoldin"/>
</dbReference>
<keyword evidence="7" id="KW-1185">Reference proteome</keyword>
<dbReference type="OrthoDB" id="29646at2759"/>
<comment type="similarity">
    <text evidence="1">Belongs to the prefoldin subunit beta family.</text>
</comment>
<feature type="compositionally biased region" description="Acidic residues" evidence="4">
    <location>
        <begin position="341"/>
        <end position="356"/>
    </location>
</feature>
<dbReference type="InterPro" id="IPR002777">
    <property type="entry name" value="PFD_beta-like"/>
</dbReference>
<evidence type="ECO:0008006" key="8">
    <source>
        <dbReference type="Google" id="ProtNLM"/>
    </source>
</evidence>
<feature type="region of interest" description="Disordered" evidence="4">
    <location>
        <begin position="276"/>
        <end position="362"/>
    </location>
</feature>
<evidence type="ECO:0000256" key="2">
    <source>
        <dbReference type="ARBA" id="ARBA00023186"/>
    </source>
</evidence>
<dbReference type="CDD" id="cd23163">
    <property type="entry name" value="Prefoldin_2"/>
    <property type="match status" value="1"/>
</dbReference>
<protein>
    <recommendedName>
        <fullName evidence="8">Prefoldin subunit 2</fullName>
    </recommendedName>
</protein>